<protein>
    <submittedName>
        <fullName evidence="1">Uncharacterized protein</fullName>
    </submittedName>
</protein>
<reference evidence="1 2" key="1">
    <citation type="submission" date="2014-06" db="EMBL/GenBank/DDBJ databases">
        <title>Rhizobium pelagicum/R2-400B4.</title>
        <authorList>
            <person name="Kimes N.E."/>
            <person name="Lopez-Perez M."/>
        </authorList>
    </citation>
    <scope>NUCLEOTIDE SEQUENCE [LARGE SCALE GENOMIC DNA]</scope>
    <source>
        <strain evidence="1 2">R2-400B4</strain>
    </source>
</reference>
<name>A0A922NW76_9HYPH</name>
<evidence type="ECO:0000313" key="1">
    <source>
        <dbReference type="EMBL" id="KEQ02888.1"/>
    </source>
</evidence>
<dbReference type="SUPFAM" id="SSF51569">
    <property type="entry name" value="Aldolase"/>
    <property type="match status" value="1"/>
</dbReference>
<dbReference type="AlphaFoldDB" id="A0A922NW76"/>
<dbReference type="RefSeq" id="WP_037169393.1">
    <property type="nucleotide sequence ID" value="NZ_CAJXID010000017.1"/>
</dbReference>
<proteinExistence type="predicted"/>
<gene>
    <name evidence="1" type="ORF">GV68_19595</name>
</gene>
<dbReference type="InterPro" id="IPR012062">
    <property type="entry name" value="GatZ/KbaZ-like"/>
</dbReference>
<organism evidence="1 2">
    <name type="scientific">Pseudorhizobium pelagicum</name>
    <dbReference type="NCBI Taxonomy" id="1509405"/>
    <lineage>
        <taxon>Bacteria</taxon>
        <taxon>Pseudomonadati</taxon>
        <taxon>Pseudomonadota</taxon>
        <taxon>Alphaproteobacteria</taxon>
        <taxon>Hyphomicrobiales</taxon>
        <taxon>Rhizobiaceae</taxon>
        <taxon>Rhizobium/Agrobacterium group</taxon>
        <taxon>Pseudorhizobium</taxon>
    </lineage>
</organism>
<dbReference type="EMBL" id="JOKJ01000041">
    <property type="protein sequence ID" value="KEQ02888.1"/>
    <property type="molecule type" value="Genomic_DNA"/>
</dbReference>
<dbReference type="Gene3D" id="1.10.400.20">
    <property type="entry name" value="putative tagatose 6-phosphate kinase domain like"/>
    <property type="match status" value="1"/>
</dbReference>
<dbReference type="Proteomes" id="UP000052167">
    <property type="component" value="Unassembled WGS sequence"/>
</dbReference>
<dbReference type="GO" id="GO:0005975">
    <property type="term" value="P:carbohydrate metabolic process"/>
    <property type="evidence" value="ECO:0007669"/>
    <property type="project" value="InterPro"/>
</dbReference>
<accession>A0A922NW76</accession>
<evidence type="ECO:0000313" key="2">
    <source>
        <dbReference type="Proteomes" id="UP000052167"/>
    </source>
</evidence>
<sequence>MQLTLALQNDIRHRTGRIVALSACGAAPIQPTDCASFRNLPEAQGAVETLFEALGERDLPETLVSQYLARTYDDVSAARLKPTARNLAIASIRNALAPYSAACSRG</sequence>
<comment type="caution">
    <text evidence="1">The sequence shown here is derived from an EMBL/GenBank/DDBJ whole genome shotgun (WGS) entry which is preliminary data.</text>
</comment>
<dbReference type="Pfam" id="PF08013">
    <property type="entry name" value="GatZ_KbaZ-like"/>
    <property type="match status" value="1"/>
</dbReference>
<keyword evidence="2" id="KW-1185">Reference proteome</keyword>